<organism evidence="5">
    <name type="scientific">Prevotella sp. GTC17253</name>
    <dbReference type="NCBI Taxonomy" id="3236793"/>
    <lineage>
        <taxon>Bacteria</taxon>
        <taxon>Pseudomonadati</taxon>
        <taxon>Bacteroidota</taxon>
        <taxon>Bacteroidia</taxon>
        <taxon>Bacteroidales</taxon>
        <taxon>Prevotellaceae</taxon>
        <taxon>Prevotella</taxon>
    </lineage>
</organism>
<feature type="transmembrane region" description="Helical" evidence="3">
    <location>
        <begin position="5"/>
        <end position="23"/>
    </location>
</feature>
<evidence type="ECO:0000256" key="1">
    <source>
        <dbReference type="ARBA" id="ARBA00022723"/>
    </source>
</evidence>
<keyword evidence="1" id="KW-0479">Metal-binding</keyword>
<feature type="transmembrane region" description="Helical" evidence="3">
    <location>
        <begin position="29"/>
        <end position="50"/>
    </location>
</feature>
<dbReference type="SUPFAM" id="SSF56300">
    <property type="entry name" value="Metallo-dependent phosphatases"/>
    <property type="match status" value="1"/>
</dbReference>
<feature type="domain" description="Calcineurin-like phosphoesterase" evidence="4">
    <location>
        <begin position="130"/>
        <end position="311"/>
    </location>
</feature>
<gene>
    <name evidence="5" type="ORF">GTC17253_12420</name>
</gene>
<protein>
    <submittedName>
        <fullName evidence="5">Metallophosphoesterase</fullName>
    </submittedName>
</protein>
<keyword evidence="3" id="KW-0812">Transmembrane</keyword>
<dbReference type="GO" id="GO:0016020">
    <property type="term" value="C:membrane"/>
    <property type="evidence" value="ECO:0007669"/>
    <property type="project" value="GOC"/>
</dbReference>
<dbReference type="PANTHER" id="PTHR31302">
    <property type="entry name" value="TRANSMEMBRANE PROTEIN WITH METALLOPHOSPHOESTERASE DOMAIN-RELATED"/>
    <property type="match status" value="1"/>
</dbReference>
<evidence type="ECO:0000259" key="4">
    <source>
        <dbReference type="Pfam" id="PF00149"/>
    </source>
</evidence>
<reference evidence="5" key="1">
    <citation type="submission" date="2024-07" db="EMBL/GenBank/DDBJ databases">
        <title>Complete genome sequence of Prevotella sp. YM-2024 GTC17253.</title>
        <authorList>
            <person name="Hayashi M."/>
            <person name="Muto Y."/>
            <person name="Tanaka K."/>
            <person name="Niwa H."/>
        </authorList>
    </citation>
    <scope>NUCLEOTIDE SEQUENCE</scope>
    <source>
        <strain evidence="5">GTC17253</strain>
    </source>
</reference>
<proteinExistence type="predicted"/>
<evidence type="ECO:0000313" key="5">
    <source>
        <dbReference type="EMBL" id="BFO71276.1"/>
    </source>
</evidence>
<feature type="transmembrane region" description="Helical" evidence="3">
    <location>
        <begin position="86"/>
        <end position="105"/>
    </location>
</feature>
<dbReference type="GO" id="GO:0009245">
    <property type="term" value="P:lipid A biosynthetic process"/>
    <property type="evidence" value="ECO:0007669"/>
    <property type="project" value="TreeGrafter"/>
</dbReference>
<dbReference type="PANTHER" id="PTHR31302:SF31">
    <property type="entry name" value="PHOSPHODIESTERASE YAEI"/>
    <property type="match status" value="1"/>
</dbReference>
<dbReference type="GO" id="GO:0008758">
    <property type="term" value="F:UDP-2,3-diacylglucosamine hydrolase activity"/>
    <property type="evidence" value="ECO:0007669"/>
    <property type="project" value="TreeGrafter"/>
</dbReference>
<dbReference type="InterPro" id="IPR004843">
    <property type="entry name" value="Calcineurin-like_PHP"/>
</dbReference>
<sequence length="370" mass="41949">MFKAFIAFLTALVVPDIYIWYHFIGTDAAWWVTLLYALPTVVLIGSFVAANLGFYHNTCLRIFFSLTLCVVLPKFVFTILSLLLPTWLALAIALALVASIAYGFIAGWRHLVVRRATCFSHLLPSAFDGFRILQFSDLHAGTFLKSHSFIKKLVEEINHLQPDLIVFTGDLVNVSADEIVPFTRYLRQLHAPYGVYSILGNHDYCEYGKDHTLQNIVRHQHMLRYMEEKMGWHLLLNEHVWLEKETDKIALIGVENISKPPFPTYGDLTKAMQGIPDGAYKILLSHDPTHWRRSIVGQTDIALTLSGHTHAGQVKIGRFSPARFAYREWGGIYKEAQQTLYVSLGLGGTMPFRLGAWPEVNLLELRGTKC</sequence>
<dbReference type="GO" id="GO:0046872">
    <property type="term" value="F:metal ion binding"/>
    <property type="evidence" value="ECO:0007669"/>
    <property type="project" value="UniProtKB-KW"/>
</dbReference>
<dbReference type="Pfam" id="PF00149">
    <property type="entry name" value="Metallophos"/>
    <property type="match status" value="1"/>
</dbReference>
<dbReference type="InterPro" id="IPR029052">
    <property type="entry name" value="Metallo-depent_PP-like"/>
</dbReference>
<keyword evidence="3" id="KW-0472">Membrane</keyword>
<evidence type="ECO:0000256" key="2">
    <source>
        <dbReference type="ARBA" id="ARBA00022801"/>
    </source>
</evidence>
<dbReference type="AlphaFoldDB" id="A0AB33IUK4"/>
<feature type="transmembrane region" description="Helical" evidence="3">
    <location>
        <begin position="62"/>
        <end position="80"/>
    </location>
</feature>
<keyword evidence="2" id="KW-0378">Hydrolase</keyword>
<dbReference type="InterPro" id="IPR051158">
    <property type="entry name" value="Metallophosphoesterase_sf"/>
</dbReference>
<evidence type="ECO:0000256" key="3">
    <source>
        <dbReference type="SAM" id="Phobius"/>
    </source>
</evidence>
<name>A0AB33IUK4_9BACT</name>
<dbReference type="CDD" id="cd07385">
    <property type="entry name" value="MPP_YkuE_C"/>
    <property type="match status" value="1"/>
</dbReference>
<accession>A0AB33IUK4</accession>
<dbReference type="EMBL" id="AP035785">
    <property type="protein sequence ID" value="BFO71276.1"/>
    <property type="molecule type" value="Genomic_DNA"/>
</dbReference>
<keyword evidence="3" id="KW-1133">Transmembrane helix</keyword>
<dbReference type="Gene3D" id="3.60.21.10">
    <property type="match status" value="1"/>
</dbReference>